<dbReference type="EMBL" id="SMKQ01000020">
    <property type="protein sequence ID" value="TDD51578.1"/>
    <property type="molecule type" value="Genomic_DNA"/>
</dbReference>
<comment type="caution">
    <text evidence="1">The sequence shown here is derived from an EMBL/GenBank/DDBJ whole genome shotgun (WGS) entry which is preliminary data.</text>
</comment>
<gene>
    <name evidence="1" type="ORF">E1286_10395</name>
</gene>
<keyword evidence="2" id="KW-1185">Reference proteome</keyword>
<accession>A0A4R4Z0Z5</accession>
<proteinExistence type="predicted"/>
<dbReference type="RefSeq" id="WP_223189790.1">
    <property type="nucleotide sequence ID" value="NZ_SMKQ01000020.1"/>
</dbReference>
<sequence>MGDAGCAILLAEALTVLILGLDGRVRRGTAGTRCAGSVGKAFPPAGSGLAGWGAAPLIDQVAAVAVRTGSRVNAGLIVTMGAPPYMRDETVLVDPSGQV</sequence>
<name>A0A4R4Z0Z5_9ACTN</name>
<organism evidence="1 2">
    <name type="scientific">Nonomuraea terrae</name>
    <dbReference type="NCBI Taxonomy" id="2530383"/>
    <lineage>
        <taxon>Bacteria</taxon>
        <taxon>Bacillati</taxon>
        <taxon>Actinomycetota</taxon>
        <taxon>Actinomycetes</taxon>
        <taxon>Streptosporangiales</taxon>
        <taxon>Streptosporangiaceae</taxon>
        <taxon>Nonomuraea</taxon>
    </lineage>
</organism>
<reference evidence="1 2" key="1">
    <citation type="submission" date="2019-03" db="EMBL/GenBank/DDBJ databases">
        <title>Draft genome sequences of novel Actinobacteria.</title>
        <authorList>
            <person name="Sahin N."/>
            <person name="Ay H."/>
            <person name="Saygin H."/>
        </authorList>
    </citation>
    <scope>NUCLEOTIDE SEQUENCE [LARGE SCALE GENOMIC DNA]</scope>
    <source>
        <strain evidence="1 2">CH32</strain>
    </source>
</reference>
<evidence type="ECO:0000313" key="1">
    <source>
        <dbReference type="EMBL" id="TDD51578.1"/>
    </source>
</evidence>
<dbReference type="Proteomes" id="UP000295302">
    <property type="component" value="Unassembled WGS sequence"/>
</dbReference>
<evidence type="ECO:0000313" key="2">
    <source>
        <dbReference type="Proteomes" id="UP000295302"/>
    </source>
</evidence>
<protein>
    <submittedName>
        <fullName evidence="1">Uncharacterized protein</fullName>
    </submittedName>
</protein>
<dbReference type="AlphaFoldDB" id="A0A4R4Z0Z5"/>